<dbReference type="EMBL" id="JABBVZ010000067">
    <property type="protein sequence ID" value="NMP23825.1"/>
    <property type="molecule type" value="Genomic_DNA"/>
</dbReference>
<keyword evidence="2" id="KW-1185">Reference proteome</keyword>
<gene>
    <name evidence="1" type="ORF">HIJ39_15915</name>
</gene>
<evidence type="ECO:0000313" key="2">
    <source>
        <dbReference type="Proteomes" id="UP000533476"/>
    </source>
</evidence>
<dbReference type="Proteomes" id="UP000533476">
    <property type="component" value="Unassembled WGS sequence"/>
</dbReference>
<dbReference type="AlphaFoldDB" id="A0A7Y0Q3X4"/>
<sequence>MTDEEIQRARARYARFLDESEYTGADMLRLLEAVEAAQTMKEAVARERETYYDLMIRAQTMRGQALQELRAERETNAAVIGLLATLFPASYEQNTAHFDPAADWLLIIDLPTGQVAFPYGDMEIPTAALPFYAGRVYDGHTLADRTTRLRECMERMGNAPRGARKE</sequence>
<proteinExistence type="predicted"/>
<reference evidence="1 2" key="1">
    <citation type="submission" date="2020-04" db="EMBL/GenBank/DDBJ databases">
        <authorList>
            <person name="Zhang R."/>
            <person name="Schippers A."/>
        </authorList>
    </citation>
    <scope>NUCLEOTIDE SEQUENCE [LARGE SCALE GENOMIC DNA]</scope>
    <source>
        <strain evidence="1 2">DSM 109850</strain>
    </source>
</reference>
<dbReference type="RefSeq" id="WP_169101428.1">
    <property type="nucleotide sequence ID" value="NZ_JABBVZ010000067.1"/>
</dbReference>
<evidence type="ECO:0000313" key="1">
    <source>
        <dbReference type="EMBL" id="NMP23825.1"/>
    </source>
</evidence>
<organism evidence="1 2">
    <name type="scientific">Sulfobacillus harzensis</name>
    <dbReference type="NCBI Taxonomy" id="2729629"/>
    <lineage>
        <taxon>Bacteria</taxon>
        <taxon>Bacillati</taxon>
        <taxon>Bacillota</taxon>
        <taxon>Clostridia</taxon>
        <taxon>Eubacteriales</taxon>
        <taxon>Clostridiales Family XVII. Incertae Sedis</taxon>
        <taxon>Sulfobacillus</taxon>
    </lineage>
</organism>
<accession>A0A7Y0Q3X4</accession>
<name>A0A7Y0Q3X4_9FIRM</name>
<protein>
    <submittedName>
        <fullName evidence="1">Uncharacterized protein</fullName>
    </submittedName>
</protein>
<comment type="caution">
    <text evidence="1">The sequence shown here is derived from an EMBL/GenBank/DDBJ whole genome shotgun (WGS) entry which is preliminary data.</text>
</comment>